<keyword evidence="2" id="KW-1185">Reference proteome</keyword>
<comment type="caution">
    <text evidence="1">The sequence shown here is derived from an EMBL/GenBank/DDBJ whole genome shotgun (WGS) entry which is preliminary data.</text>
</comment>
<proteinExistence type="predicted"/>
<sequence length="188" mass="19900">MLTYSLDYESKWWLPVPAAFPTPEGLELEEWARGIAASSNLSAAWVDSPLAAQLPELLAAQVYGLDPGRSGALWYCPYGLPAAGVAQLFITERSDDDLLSPAEEIAALPSFVAVRPLEVRAAGLGEGVGYSRIVGDEQDGPTVAELGYVFTPPGARVAVIARSGDADSIGLMAPELWALVDSIVLERA</sequence>
<evidence type="ECO:0000313" key="1">
    <source>
        <dbReference type="EMBL" id="MFB9641855.1"/>
    </source>
</evidence>
<protein>
    <submittedName>
        <fullName evidence="1">Uncharacterized protein</fullName>
    </submittedName>
</protein>
<name>A0ABV5SNC5_9MICO</name>
<accession>A0ABV5SNC5</accession>
<reference evidence="1 2" key="1">
    <citation type="submission" date="2024-09" db="EMBL/GenBank/DDBJ databases">
        <authorList>
            <person name="Sun Q."/>
            <person name="Mori K."/>
        </authorList>
    </citation>
    <scope>NUCLEOTIDE SEQUENCE [LARGE SCALE GENOMIC DNA]</scope>
    <source>
        <strain evidence="1 2">JCM 14321</strain>
    </source>
</reference>
<dbReference type="RefSeq" id="WP_157425590.1">
    <property type="nucleotide sequence ID" value="NZ_BAAANI010000007.1"/>
</dbReference>
<dbReference type="Proteomes" id="UP001589667">
    <property type="component" value="Unassembled WGS sequence"/>
</dbReference>
<evidence type="ECO:0000313" key="2">
    <source>
        <dbReference type="Proteomes" id="UP001589667"/>
    </source>
</evidence>
<dbReference type="EMBL" id="JBHMBL010000001">
    <property type="protein sequence ID" value="MFB9641855.1"/>
    <property type="molecule type" value="Genomic_DNA"/>
</dbReference>
<organism evidence="1 2">
    <name type="scientific">Agromyces lapidis</name>
    <dbReference type="NCBI Taxonomy" id="279574"/>
    <lineage>
        <taxon>Bacteria</taxon>
        <taxon>Bacillati</taxon>
        <taxon>Actinomycetota</taxon>
        <taxon>Actinomycetes</taxon>
        <taxon>Micrococcales</taxon>
        <taxon>Microbacteriaceae</taxon>
        <taxon>Agromyces</taxon>
    </lineage>
</organism>
<gene>
    <name evidence="1" type="ORF">ACFFQV_06070</name>
</gene>